<protein>
    <submittedName>
        <fullName evidence="1">DUF3024 domain-containing protein</fullName>
    </submittedName>
</protein>
<dbReference type="Pfam" id="PF11225">
    <property type="entry name" value="DUF3024"/>
    <property type="match status" value="1"/>
</dbReference>
<dbReference type="Proteomes" id="UP001595384">
    <property type="component" value="Unassembled WGS sequence"/>
</dbReference>
<name>A0ABV7C6N6_9VIBR</name>
<evidence type="ECO:0000313" key="1">
    <source>
        <dbReference type="EMBL" id="MFC3023697.1"/>
    </source>
</evidence>
<organism evidence="1 2">
    <name type="scientific">Vibrio zhugei</name>
    <dbReference type="NCBI Taxonomy" id="2479546"/>
    <lineage>
        <taxon>Bacteria</taxon>
        <taxon>Pseudomonadati</taxon>
        <taxon>Pseudomonadota</taxon>
        <taxon>Gammaproteobacteria</taxon>
        <taxon>Vibrionales</taxon>
        <taxon>Vibrionaceae</taxon>
        <taxon>Vibrio</taxon>
    </lineage>
</organism>
<sequence>MSVINLLQHQLEKSAEVACHRRNQNLPFDVGTASYERIEQGVQFVQHHYKLDSTHSDYSSIVAKIVYQVEPCHWSLSLLQQEQGVEMWVPYPHLSGSHPLSDLIEIVVMDPRHIIWFEQ</sequence>
<dbReference type="EMBL" id="JBHRSE010000050">
    <property type="protein sequence ID" value="MFC3023697.1"/>
    <property type="molecule type" value="Genomic_DNA"/>
</dbReference>
<gene>
    <name evidence="1" type="ORF">ACFODT_07655</name>
</gene>
<proteinExistence type="predicted"/>
<keyword evidence="2" id="KW-1185">Reference proteome</keyword>
<dbReference type="InterPro" id="IPR021388">
    <property type="entry name" value="DUF3024"/>
</dbReference>
<dbReference type="RefSeq" id="WP_123014372.1">
    <property type="nucleotide sequence ID" value="NZ_AP024912.1"/>
</dbReference>
<accession>A0ABV7C6N6</accession>
<reference evidence="2" key="1">
    <citation type="journal article" date="2019" name="Int. J. Syst. Evol. Microbiol.">
        <title>The Global Catalogue of Microorganisms (GCM) 10K type strain sequencing project: providing services to taxonomists for standard genome sequencing and annotation.</title>
        <authorList>
            <consortium name="The Broad Institute Genomics Platform"/>
            <consortium name="The Broad Institute Genome Sequencing Center for Infectious Disease"/>
            <person name="Wu L."/>
            <person name="Ma J."/>
        </authorList>
    </citation>
    <scope>NUCLEOTIDE SEQUENCE [LARGE SCALE GENOMIC DNA]</scope>
    <source>
        <strain evidence="2">KCTC 62784</strain>
    </source>
</reference>
<evidence type="ECO:0000313" key="2">
    <source>
        <dbReference type="Proteomes" id="UP001595384"/>
    </source>
</evidence>
<comment type="caution">
    <text evidence="1">The sequence shown here is derived from an EMBL/GenBank/DDBJ whole genome shotgun (WGS) entry which is preliminary data.</text>
</comment>